<dbReference type="Proteomes" id="UP001157974">
    <property type="component" value="Unassembled WGS sequence"/>
</dbReference>
<dbReference type="GO" id="GO:0008250">
    <property type="term" value="C:oligosaccharyltransferase complex"/>
    <property type="evidence" value="ECO:0007669"/>
    <property type="project" value="UniProtKB-UniRule"/>
</dbReference>
<evidence type="ECO:0000256" key="1">
    <source>
        <dbReference type="ARBA" id="ARBA00004141"/>
    </source>
</evidence>
<keyword evidence="4 6" id="KW-1133">Transmembrane helix</keyword>
<evidence type="ECO:0000256" key="5">
    <source>
        <dbReference type="ARBA" id="ARBA00023136"/>
    </source>
</evidence>
<feature type="transmembrane region" description="Helical" evidence="6">
    <location>
        <begin position="24"/>
        <end position="48"/>
    </location>
</feature>
<dbReference type="AlphaFoldDB" id="A0AAV8UPH6"/>
<evidence type="ECO:0000313" key="8">
    <source>
        <dbReference type="Proteomes" id="UP001157974"/>
    </source>
</evidence>
<dbReference type="EMBL" id="JAMWBK010000007">
    <property type="protein sequence ID" value="KAJ8903391.1"/>
    <property type="molecule type" value="Genomic_DNA"/>
</dbReference>
<comment type="caution">
    <text evidence="7">The sequence shown here is derived from an EMBL/GenBank/DDBJ whole genome shotgun (WGS) entry which is preliminary data.</text>
</comment>
<evidence type="ECO:0000256" key="3">
    <source>
        <dbReference type="ARBA" id="ARBA00022692"/>
    </source>
</evidence>
<keyword evidence="5 6" id="KW-0472">Membrane</keyword>
<comment type="subcellular location">
    <subcellularLocation>
        <location evidence="1 6">Membrane</location>
        <topology evidence="1 6">Multi-pass membrane protein</topology>
    </subcellularLocation>
</comment>
<evidence type="ECO:0000256" key="4">
    <source>
        <dbReference type="ARBA" id="ARBA00022989"/>
    </source>
</evidence>
<accession>A0AAV8UPH6</accession>
<keyword evidence="3 6" id="KW-0812">Transmembrane</keyword>
<feature type="transmembrane region" description="Helical" evidence="6">
    <location>
        <begin position="60"/>
        <end position="84"/>
    </location>
</feature>
<comment type="similarity">
    <text evidence="2 6">Belongs to the OST5 family.</text>
</comment>
<evidence type="ECO:0000256" key="2">
    <source>
        <dbReference type="ARBA" id="ARBA00009825"/>
    </source>
</evidence>
<evidence type="ECO:0000313" key="7">
    <source>
        <dbReference type="EMBL" id="KAJ8903391.1"/>
    </source>
</evidence>
<name>A0AAV8UPH6_9RHOD</name>
<sequence>MEEDFLADLRLYKPFTMPLHGVPFGLLATIFLCLGLGFAGWFMATVVTSNKYNKNIPLELVYAGISSIFMSLGIVMMLLANGVWI</sequence>
<protein>
    <recommendedName>
        <fullName evidence="6">Dolichyl-diphosphooligosaccharide-protein glycosyltransferase subunit OST5</fullName>
    </recommendedName>
</protein>
<reference evidence="7 8" key="1">
    <citation type="journal article" date="2023" name="Nat. Commun.">
        <title>Origin of minicircular mitochondrial genomes in red algae.</title>
        <authorList>
            <person name="Lee Y."/>
            <person name="Cho C.H."/>
            <person name="Lee Y.M."/>
            <person name="Park S.I."/>
            <person name="Yang J.H."/>
            <person name="West J.A."/>
            <person name="Bhattacharya D."/>
            <person name="Yoon H.S."/>
        </authorList>
    </citation>
    <scope>NUCLEOTIDE SEQUENCE [LARGE SCALE GENOMIC DNA]</scope>
    <source>
        <strain evidence="7 8">CCMP1338</strain>
        <tissue evidence="7">Whole cell</tissue>
    </source>
</reference>
<keyword evidence="8" id="KW-1185">Reference proteome</keyword>
<organism evidence="7 8">
    <name type="scientific">Rhodosorus marinus</name>
    <dbReference type="NCBI Taxonomy" id="101924"/>
    <lineage>
        <taxon>Eukaryota</taxon>
        <taxon>Rhodophyta</taxon>
        <taxon>Stylonematophyceae</taxon>
        <taxon>Stylonematales</taxon>
        <taxon>Stylonemataceae</taxon>
        <taxon>Rhodosorus</taxon>
    </lineage>
</organism>
<dbReference type="Pfam" id="PF05251">
    <property type="entry name" value="Ost5"/>
    <property type="match status" value="1"/>
</dbReference>
<comment type="subunit">
    <text evidence="6">Component of the oligosaccharyltransferase (OST) complex.</text>
</comment>
<proteinExistence type="inferred from homology"/>
<dbReference type="InterPro" id="IPR007915">
    <property type="entry name" value="TMEM258/Ost5"/>
</dbReference>
<dbReference type="GO" id="GO:0006487">
    <property type="term" value="P:protein N-linked glycosylation"/>
    <property type="evidence" value="ECO:0007669"/>
    <property type="project" value="UniProtKB-UniRule"/>
</dbReference>
<gene>
    <name evidence="7" type="ORF">NDN08_004499</name>
</gene>
<comment type="function">
    <text evidence="6">Subunit of the oligosaccharyl transferase (OST) complex that catalyzes the initial transfer of a defined glycan (Glc(3)Man(9)GlcNAc(2) in eukaryotes) from the lipid carrier dolichol-pyrophosphate to an asparagine residue within an Asn-X-Ser/Thr consensus motif in nascent polypeptide chains, the first step in protein N-glycosylation. N-glycosylation occurs cotranslationally and the complex associates with the Sec61 complex at the channel-forming translocon complex that mediates protein translocation across the endoplasmic reticulum (ER). All subunits are required for a maximal enzyme activity.</text>
</comment>
<evidence type="ECO:0000256" key="6">
    <source>
        <dbReference type="RuleBase" id="RU367008"/>
    </source>
</evidence>
<dbReference type="PANTHER" id="PTHR13636">
    <property type="entry name" value="TRANSMEMBRANE PROTEIN 258"/>
    <property type="match status" value="1"/>
</dbReference>